<comment type="subcellular location">
    <subcellularLocation>
        <location evidence="1">Cell membrane</location>
        <topology evidence="1">Multi-pass membrane protein</topology>
    </subcellularLocation>
</comment>
<evidence type="ECO:0000313" key="8">
    <source>
        <dbReference type="Proteomes" id="UP000288215"/>
    </source>
</evidence>
<dbReference type="PANTHER" id="PTHR38825">
    <property type="entry name" value="LYSINE EXPORTER PROTEIN (LYSE/YGGA)"/>
    <property type="match status" value="1"/>
</dbReference>
<keyword evidence="5 6" id="KW-0472">Membrane</keyword>
<evidence type="ECO:0008006" key="9">
    <source>
        <dbReference type="Google" id="ProtNLM"/>
    </source>
</evidence>
<keyword evidence="3 6" id="KW-0812">Transmembrane</keyword>
<dbReference type="EMBL" id="RXGA01000001">
    <property type="protein sequence ID" value="RWX74336.1"/>
    <property type="molecule type" value="Genomic_DNA"/>
</dbReference>
<accession>A0A3S3VH06</accession>
<dbReference type="Pfam" id="PF01810">
    <property type="entry name" value="LysE"/>
    <property type="match status" value="1"/>
</dbReference>
<feature type="transmembrane region" description="Helical" evidence="6">
    <location>
        <begin position="41"/>
        <end position="66"/>
    </location>
</feature>
<evidence type="ECO:0000256" key="3">
    <source>
        <dbReference type="ARBA" id="ARBA00022692"/>
    </source>
</evidence>
<evidence type="ECO:0000256" key="6">
    <source>
        <dbReference type="SAM" id="Phobius"/>
    </source>
</evidence>
<dbReference type="AlphaFoldDB" id="A0A3S3VH06"/>
<evidence type="ECO:0000256" key="1">
    <source>
        <dbReference type="ARBA" id="ARBA00004651"/>
    </source>
</evidence>
<dbReference type="GO" id="GO:0005886">
    <property type="term" value="C:plasma membrane"/>
    <property type="evidence" value="ECO:0007669"/>
    <property type="project" value="UniProtKB-SubCell"/>
</dbReference>
<proteinExistence type="predicted"/>
<feature type="transmembrane region" description="Helical" evidence="6">
    <location>
        <begin position="173"/>
        <end position="199"/>
    </location>
</feature>
<keyword evidence="2" id="KW-1003">Cell membrane</keyword>
<evidence type="ECO:0000256" key="5">
    <source>
        <dbReference type="ARBA" id="ARBA00023136"/>
    </source>
</evidence>
<dbReference type="InterPro" id="IPR001123">
    <property type="entry name" value="LeuE-type"/>
</dbReference>
<organism evidence="7 8">
    <name type="scientific">Methanosuratincola subterraneus</name>
    <dbReference type="NCBI Taxonomy" id="2593994"/>
    <lineage>
        <taxon>Archaea</taxon>
        <taxon>Thermoproteota</taxon>
        <taxon>Methanosuratincolia</taxon>
        <taxon>Candidatus Methanomethylicales</taxon>
        <taxon>Candidatus Methanomethylicaceae</taxon>
        <taxon>Candidatus Methanosuratincola (ex Vanwonterghem et al. 2016)</taxon>
    </lineage>
</organism>
<reference evidence="7 8" key="1">
    <citation type="submission" date="2018-12" db="EMBL/GenBank/DDBJ databases">
        <title>The complete genome of the methanogenic archaea of the candidate phylum Verstraetearchaeota, obtained from the metagenome of underground thermal water.</title>
        <authorList>
            <person name="Kadnikov V.V."/>
            <person name="Mardanov A.V."/>
            <person name="Beletsky A.V."/>
            <person name="Karnachuk O.V."/>
            <person name="Ravin N.V."/>
        </authorList>
    </citation>
    <scope>NUCLEOTIDE SEQUENCE [LARGE SCALE GENOMIC DNA]</scope>
    <source>
        <strain evidence="7">Ch88</strain>
    </source>
</reference>
<dbReference type="Proteomes" id="UP000288215">
    <property type="component" value="Unassembled WGS sequence"/>
</dbReference>
<gene>
    <name evidence="7" type="ORF">Metus_0361</name>
</gene>
<feature type="transmembrane region" description="Helical" evidence="6">
    <location>
        <begin position="124"/>
        <end position="152"/>
    </location>
</feature>
<comment type="caution">
    <text evidence="7">The sequence shown here is derived from an EMBL/GenBank/DDBJ whole genome shotgun (WGS) entry which is preliminary data.</text>
</comment>
<sequence length="200" mass="21279">MDAGVFLAGIALGLSLAAPPGPINALMAAQAISSSRLSGFLVGLGAMTSDATFLAITYTLSGLLVLNETARGALSMVSFCLMILLAYLTWRASKRIDLTPKRSVHIPYLTGLTVGLTNPFQLSWWMSAGLSLISSIGLVIIIGFFTGILIWITSFPSVLSWAGRGRPWVYKGVVYFSIGLLVAFAAWFLYNGVALLGLIN</sequence>
<protein>
    <recommendedName>
        <fullName evidence="9">LysE family translocator</fullName>
    </recommendedName>
</protein>
<name>A0A3S3VH06_METS7</name>
<evidence type="ECO:0000313" key="7">
    <source>
        <dbReference type="EMBL" id="RWX74336.1"/>
    </source>
</evidence>
<dbReference type="GO" id="GO:0006865">
    <property type="term" value="P:amino acid transport"/>
    <property type="evidence" value="ECO:0007669"/>
    <property type="project" value="InterPro"/>
</dbReference>
<dbReference type="PANTHER" id="PTHR38825:SF2">
    <property type="entry name" value="LYSINE TRANSPORTER LYSE"/>
    <property type="match status" value="1"/>
</dbReference>
<feature type="transmembrane region" description="Helical" evidence="6">
    <location>
        <begin position="73"/>
        <end position="90"/>
    </location>
</feature>
<evidence type="ECO:0000256" key="2">
    <source>
        <dbReference type="ARBA" id="ARBA00022475"/>
    </source>
</evidence>
<evidence type="ECO:0000256" key="4">
    <source>
        <dbReference type="ARBA" id="ARBA00022989"/>
    </source>
</evidence>
<keyword evidence="4 6" id="KW-1133">Transmembrane helix</keyword>